<feature type="binding site" evidence="9">
    <location>
        <begin position="11"/>
        <end position="18"/>
    </location>
    <ligand>
        <name>ATP</name>
        <dbReference type="ChEBI" id="CHEBI:30616"/>
    </ligand>
</feature>
<evidence type="ECO:0000256" key="8">
    <source>
        <dbReference type="ARBA" id="ARBA00048988"/>
    </source>
</evidence>
<gene>
    <name evidence="12" type="ORF">CDL10_03780</name>
</gene>
<proteinExistence type="predicted"/>
<evidence type="ECO:0000256" key="6">
    <source>
        <dbReference type="ARBA" id="ARBA00034617"/>
    </source>
</evidence>
<reference evidence="12 13" key="1">
    <citation type="submission" date="2017-06" db="EMBL/GenBank/DDBJ databases">
        <title>Description of Avrilella dinanensis gen. nov. sp. nov.</title>
        <authorList>
            <person name="Leyer C."/>
            <person name="Sassi M."/>
            <person name="Minet J."/>
            <person name="Kayal S."/>
            <person name="Cattoir V."/>
        </authorList>
    </citation>
    <scope>NUCLEOTIDE SEQUENCE [LARGE SCALE GENOMIC DNA]</scope>
    <source>
        <strain evidence="12 13">UR159</strain>
    </source>
</reference>
<dbReference type="InterPro" id="IPR014017">
    <property type="entry name" value="DNA_helicase_UvrD-like_C"/>
</dbReference>
<dbReference type="PANTHER" id="PTHR11070">
    <property type="entry name" value="UVRD / RECB / PCRA DNA HELICASE FAMILY MEMBER"/>
    <property type="match status" value="1"/>
</dbReference>
<dbReference type="Gene3D" id="1.10.3170.10">
    <property type="entry name" value="Recbcd, chain B, domain 2"/>
    <property type="match status" value="1"/>
</dbReference>
<dbReference type="GO" id="GO:0005829">
    <property type="term" value="C:cytosol"/>
    <property type="evidence" value="ECO:0007669"/>
    <property type="project" value="TreeGrafter"/>
</dbReference>
<evidence type="ECO:0000313" key="13">
    <source>
        <dbReference type="Proteomes" id="UP000231960"/>
    </source>
</evidence>
<dbReference type="EMBL" id="NIPO01000001">
    <property type="protein sequence ID" value="PJR05067.1"/>
    <property type="molecule type" value="Genomic_DNA"/>
</dbReference>
<evidence type="ECO:0000256" key="9">
    <source>
        <dbReference type="PROSITE-ProRule" id="PRU00560"/>
    </source>
</evidence>
<evidence type="ECO:0000313" key="12">
    <source>
        <dbReference type="EMBL" id="PJR05067.1"/>
    </source>
</evidence>
<name>A0A2M9R871_9FLAO</name>
<dbReference type="InterPro" id="IPR027417">
    <property type="entry name" value="P-loop_NTPase"/>
</dbReference>
<dbReference type="GO" id="GO:0016887">
    <property type="term" value="F:ATP hydrolysis activity"/>
    <property type="evidence" value="ECO:0007669"/>
    <property type="project" value="RHEA"/>
</dbReference>
<dbReference type="SUPFAM" id="SSF52540">
    <property type="entry name" value="P-loop containing nucleoside triphosphate hydrolases"/>
    <property type="match status" value="1"/>
</dbReference>
<dbReference type="OrthoDB" id="9810135at2"/>
<keyword evidence="3 9" id="KW-0347">Helicase</keyword>
<dbReference type="Pfam" id="PF00580">
    <property type="entry name" value="UvrD-helicase"/>
    <property type="match status" value="1"/>
</dbReference>
<organism evidence="12 13">
    <name type="scientific">Avrilella dinanensis</name>
    <dbReference type="NCBI Taxonomy" id="2008672"/>
    <lineage>
        <taxon>Bacteria</taxon>
        <taxon>Pseudomonadati</taxon>
        <taxon>Bacteroidota</taxon>
        <taxon>Flavobacteriia</taxon>
        <taxon>Flavobacteriales</taxon>
        <taxon>Flavobacteriaceae</taxon>
        <taxon>Avrilella</taxon>
    </lineage>
</organism>
<dbReference type="EC" id="5.6.2.4" evidence="7"/>
<evidence type="ECO:0000256" key="3">
    <source>
        <dbReference type="ARBA" id="ARBA00022806"/>
    </source>
</evidence>
<evidence type="ECO:0000256" key="1">
    <source>
        <dbReference type="ARBA" id="ARBA00022741"/>
    </source>
</evidence>
<dbReference type="AlphaFoldDB" id="A0A2M9R871"/>
<comment type="catalytic activity">
    <reaction evidence="8">
        <text>ATP + H2O = ADP + phosphate + H(+)</text>
        <dbReference type="Rhea" id="RHEA:13065"/>
        <dbReference type="ChEBI" id="CHEBI:15377"/>
        <dbReference type="ChEBI" id="CHEBI:15378"/>
        <dbReference type="ChEBI" id="CHEBI:30616"/>
        <dbReference type="ChEBI" id="CHEBI:43474"/>
        <dbReference type="ChEBI" id="CHEBI:456216"/>
        <dbReference type="EC" id="5.6.2.4"/>
    </reaction>
</comment>
<dbReference type="Proteomes" id="UP000231960">
    <property type="component" value="Unassembled WGS sequence"/>
</dbReference>
<keyword evidence="13" id="KW-1185">Reference proteome</keyword>
<comment type="catalytic activity">
    <reaction evidence="6">
        <text>Couples ATP hydrolysis with the unwinding of duplex DNA by translocating in the 3'-5' direction.</text>
        <dbReference type="EC" id="5.6.2.4"/>
    </reaction>
</comment>
<dbReference type="InterPro" id="IPR000212">
    <property type="entry name" value="DNA_helicase_UvrD/REP"/>
</dbReference>
<feature type="domain" description="UvrD-like helicase ATP-binding" evidence="11">
    <location>
        <begin position="1"/>
        <end position="465"/>
    </location>
</feature>
<sequence>MIHTAFTIYNASAGSGKTFTLVKEYLKIILKAPSDEAYKRILAITFTNKAVKEMKNRVLNTLHDFSISPVNQRSEAMLGMLVEELNLSGEKIQEKSSRIIKQIIYNYAGFDISTIDKFTHRVIRTFATDLNLSPNFQVSLDTKAILQEAVDAVIAQAGTEEEITKLLLDFSLYKSEQDKSWDISHELLSIGELLLKENNIDEIESLKKVSSELFIQTRDELHIRIKEAENQTKELATNLIEWLENQQIDLSDFSGKYFPNHLEKISLGTFNPNNKLYNTEDSIKVKKGAKSADIVHNILPQIIEKVNKIYHSYGKSSLYQNILNNLTPLALLNRIHQEMERIQQEQNILSINKFNTIIHDEIKQQPAPFIYERIGERYRHYFIDEFQDTSEMQWANLLPLIDNALSGQDMQGNPGSLMIVGDPKQSIYRWRGGKAEQFITLSQHENPFSNPDKKVVHLDTNYRSYSEIVDFNNQFFAFISGLFQQPDYKKLYAEDSFQKNNTKNGGYVEFRFIDKNDTDDDETANDLYLKATLETIKKALANGFSYKDTVVLTRKVRQGVAIANFLTENNVPILSSETLLINNSSDVQLLILLLKYSTQTNDADTKAKWLYQTAKHQNEMPVHDFITQGLPLKDTELEQWLHGFGINVSFDYVRKTDLYTAVEYLAQQFIPETKKYSYVQYFMDVVLEHSTRYHSSSSDFIRYWEQNYERISIPAPENSDAVKIMTIHKSKGLEFPVVIFPFANEKLSDTRDKIWVDLPKKQFDLPKGLINQSKQLNFYGQKIQQHYEEKKEEYLFDVVNILYVTLTRAVEQLYIITENPGKTINNPTKVSDCFALYLGNKHIEIPEDKIVRIGNPQRVSIQKEEQEPLRIIESIDNNFRPDNIKIAKRTALLWNNETQTAIDEGNQLHRILAKISSEKDIEKSLQTALLKGEINPEDKIWLSQIIQQIVNHQELQHYFDSGKTIYNERMILSEKNLIPDKMVFDGKNAYLLDYKTGQESKKHHQQIESYADILESMGYSVVQKTLIYIRQDDIKVIHL</sequence>
<dbReference type="GO" id="GO:0005524">
    <property type="term" value="F:ATP binding"/>
    <property type="evidence" value="ECO:0007669"/>
    <property type="project" value="UniProtKB-UniRule"/>
</dbReference>
<evidence type="ECO:0000256" key="2">
    <source>
        <dbReference type="ARBA" id="ARBA00022801"/>
    </source>
</evidence>
<dbReference type="Pfam" id="PF13361">
    <property type="entry name" value="UvrD_C"/>
    <property type="match status" value="2"/>
</dbReference>
<dbReference type="GO" id="GO:0000725">
    <property type="term" value="P:recombinational repair"/>
    <property type="evidence" value="ECO:0007669"/>
    <property type="project" value="TreeGrafter"/>
</dbReference>
<protein>
    <recommendedName>
        <fullName evidence="7">DNA 3'-5' helicase</fullName>
        <ecNumber evidence="7">5.6.2.4</ecNumber>
    </recommendedName>
</protein>
<keyword evidence="2 9" id="KW-0378">Hydrolase</keyword>
<keyword evidence="10" id="KW-0175">Coiled coil</keyword>
<evidence type="ECO:0000256" key="5">
    <source>
        <dbReference type="ARBA" id="ARBA00023235"/>
    </source>
</evidence>
<dbReference type="PANTHER" id="PTHR11070:SF67">
    <property type="entry name" value="DNA 3'-5' HELICASE"/>
    <property type="match status" value="1"/>
</dbReference>
<dbReference type="GO" id="GO:0003677">
    <property type="term" value="F:DNA binding"/>
    <property type="evidence" value="ECO:0007669"/>
    <property type="project" value="InterPro"/>
</dbReference>
<dbReference type="PROSITE" id="PS51198">
    <property type="entry name" value="UVRD_HELICASE_ATP_BIND"/>
    <property type="match status" value="1"/>
</dbReference>
<evidence type="ECO:0000256" key="10">
    <source>
        <dbReference type="SAM" id="Coils"/>
    </source>
</evidence>
<keyword evidence="1 9" id="KW-0547">Nucleotide-binding</keyword>
<dbReference type="RefSeq" id="WP_100678626.1">
    <property type="nucleotide sequence ID" value="NZ_NIPO01000001.1"/>
</dbReference>
<feature type="coiled-coil region" evidence="10">
    <location>
        <begin position="218"/>
        <end position="245"/>
    </location>
</feature>
<dbReference type="GO" id="GO:0043138">
    <property type="term" value="F:3'-5' DNA helicase activity"/>
    <property type="evidence" value="ECO:0007669"/>
    <property type="project" value="UniProtKB-EC"/>
</dbReference>
<keyword evidence="4 9" id="KW-0067">ATP-binding</keyword>
<dbReference type="Gene3D" id="3.40.50.300">
    <property type="entry name" value="P-loop containing nucleotide triphosphate hydrolases"/>
    <property type="match status" value="3"/>
</dbReference>
<accession>A0A2M9R871</accession>
<evidence type="ECO:0000256" key="4">
    <source>
        <dbReference type="ARBA" id="ARBA00022840"/>
    </source>
</evidence>
<dbReference type="InterPro" id="IPR014016">
    <property type="entry name" value="UvrD-like_ATP-bd"/>
</dbReference>
<comment type="caution">
    <text evidence="12">The sequence shown here is derived from an EMBL/GenBank/DDBJ whole genome shotgun (WGS) entry which is preliminary data.</text>
</comment>
<evidence type="ECO:0000256" key="7">
    <source>
        <dbReference type="ARBA" id="ARBA00034808"/>
    </source>
</evidence>
<keyword evidence="5" id="KW-0413">Isomerase</keyword>
<evidence type="ECO:0000259" key="11">
    <source>
        <dbReference type="PROSITE" id="PS51198"/>
    </source>
</evidence>